<dbReference type="PANTHER" id="PTHR30544">
    <property type="entry name" value="23S RRNA METHYLTRANSFERASE"/>
    <property type="match status" value="1"/>
</dbReference>
<dbReference type="Gene3D" id="1.10.150.530">
    <property type="match status" value="1"/>
</dbReference>
<evidence type="ECO:0000256" key="10">
    <source>
        <dbReference type="ARBA" id="ARBA00023014"/>
    </source>
</evidence>
<comment type="subcellular location">
    <subcellularLocation>
        <location evidence="2">Cytoplasm</location>
    </subcellularLocation>
</comment>
<evidence type="ECO:0000256" key="4">
    <source>
        <dbReference type="ARBA" id="ARBA00022490"/>
    </source>
</evidence>
<keyword evidence="5" id="KW-0489">Methyltransferase</keyword>
<evidence type="ECO:0000256" key="6">
    <source>
        <dbReference type="ARBA" id="ARBA00022679"/>
    </source>
</evidence>
<feature type="region of interest" description="Disordered" evidence="11">
    <location>
        <begin position="15"/>
        <end position="41"/>
    </location>
</feature>
<evidence type="ECO:0000256" key="7">
    <source>
        <dbReference type="ARBA" id="ARBA00022691"/>
    </source>
</evidence>
<comment type="cofactor">
    <cofactor evidence="1">
        <name>[4Fe-4S] cluster</name>
        <dbReference type="ChEBI" id="CHEBI:49883"/>
    </cofactor>
</comment>
<dbReference type="OrthoDB" id="538249at2759"/>
<dbReference type="InterPro" id="IPR007197">
    <property type="entry name" value="rSAM"/>
</dbReference>
<dbReference type="GO" id="GO:0005737">
    <property type="term" value="C:cytoplasm"/>
    <property type="evidence" value="ECO:0007669"/>
    <property type="project" value="UniProtKB-SubCell"/>
</dbReference>
<evidence type="ECO:0000256" key="11">
    <source>
        <dbReference type="SAM" id="MobiDB-lite"/>
    </source>
</evidence>
<accession>A0A507FCM8</accession>
<evidence type="ECO:0000256" key="3">
    <source>
        <dbReference type="ARBA" id="ARBA00022485"/>
    </source>
</evidence>
<evidence type="ECO:0000256" key="8">
    <source>
        <dbReference type="ARBA" id="ARBA00022723"/>
    </source>
</evidence>
<keyword evidence="8" id="KW-0479">Metal-binding</keyword>
<evidence type="ECO:0000256" key="5">
    <source>
        <dbReference type="ARBA" id="ARBA00022603"/>
    </source>
</evidence>
<dbReference type="GO" id="GO:0008173">
    <property type="term" value="F:RNA methyltransferase activity"/>
    <property type="evidence" value="ECO:0007669"/>
    <property type="project" value="InterPro"/>
</dbReference>
<organism evidence="13 14">
    <name type="scientific">Chytriomyces confervae</name>
    <dbReference type="NCBI Taxonomy" id="246404"/>
    <lineage>
        <taxon>Eukaryota</taxon>
        <taxon>Fungi</taxon>
        <taxon>Fungi incertae sedis</taxon>
        <taxon>Chytridiomycota</taxon>
        <taxon>Chytridiomycota incertae sedis</taxon>
        <taxon>Chytridiomycetes</taxon>
        <taxon>Chytridiales</taxon>
        <taxon>Chytriomycetaceae</taxon>
        <taxon>Chytriomyces</taxon>
    </lineage>
</organism>
<dbReference type="STRING" id="246404.A0A507FCM8"/>
<name>A0A507FCM8_9FUNG</name>
<keyword evidence="10" id="KW-0411">Iron-sulfur</keyword>
<reference evidence="13 14" key="1">
    <citation type="journal article" date="2019" name="Sci. Rep.">
        <title>Comparative genomics of chytrid fungi reveal insights into the obligate biotrophic and pathogenic lifestyle of Synchytrium endobioticum.</title>
        <authorList>
            <person name="van de Vossenberg B.T.L.H."/>
            <person name="Warris S."/>
            <person name="Nguyen H.D.T."/>
            <person name="van Gent-Pelzer M.P.E."/>
            <person name="Joly D.L."/>
            <person name="van de Geest H.C."/>
            <person name="Bonants P.J.M."/>
            <person name="Smith D.S."/>
            <person name="Levesque C.A."/>
            <person name="van der Lee T.A.J."/>
        </authorList>
    </citation>
    <scope>NUCLEOTIDE SEQUENCE [LARGE SCALE GENOMIC DNA]</scope>
    <source>
        <strain evidence="13 14">CBS 675.73</strain>
    </source>
</reference>
<evidence type="ECO:0000256" key="9">
    <source>
        <dbReference type="ARBA" id="ARBA00023004"/>
    </source>
</evidence>
<dbReference type="GO" id="GO:0046872">
    <property type="term" value="F:metal ion binding"/>
    <property type="evidence" value="ECO:0007669"/>
    <property type="project" value="UniProtKB-KW"/>
</dbReference>
<comment type="caution">
    <text evidence="13">The sequence shown here is derived from an EMBL/GenBank/DDBJ whole genome shotgun (WGS) entry which is preliminary data.</text>
</comment>
<dbReference type="EMBL" id="QEAP01000182">
    <property type="protein sequence ID" value="TPX73495.1"/>
    <property type="molecule type" value="Genomic_DNA"/>
</dbReference>
<dbReference type="PROSITE" id="PS51918">
    <property type="entry name" value="RADICAL_SAM"/>
    <property type="match status" value="1"/>
</dbReference>
<keyword evidence="4" id="KW-0963">Cytoplasm</keyword>
<keyword evidence="3" id="KW-0004">4Fe-4S</keyword>
<dbReference type="InterPro" id="IPR004383">
    <property type="entry name" value="rRNA_lsu_MTrfase_RlmN/Cfr"/>
</dbReference>
<dbReference type="SUPFAM" id="SSF102114">
    <property type="entry name" value="Radical SAM enzymes"/>
    <property type="match status" value="1"/>
</dbReference>
<protein>
    <recommendedName>
        <fullName evidence="12">Radical SAM core domain-containing protein</fullName>
    </recommendedName>
</protein>
<keyword evidence="6" id="KW-0808">Transferase</keyword>
<dbReference type="Gene3D" id="3.20.20.70">
    <property type="entry name" value="Aldolase class I"/>
    <property type="match status" value="1"/>
</dbReference>
<dbReference type="InterPro" id="IPR058240">
    <property type="entry name" value="rSAM_sf"/>
</dbReference>
<evidence type="ECO:0000256" key="2">
    <source>
        <dbReference type="ARBA" id="ARBA00004496"/>
    </source>
</evidence>
<dbReference type="GO" id="GO:0070475">
    <property type="term" value="P:rRNA base methylation"/>
    <property type="evidence" value="ECO:0007669"/>
    <property type="project" value="TreeGrafter"/>
</dbReference>
<evidence type="ECO:0000313" key="14">
    <source>
        <dbReference type="Proteomes" id="UP000320333"/>
    </source>
</evidence>
<evidence type="ECO:0000313" key="13">
    <source>
        <dbReference type="EMBL" id="TPX73495.1"/>
    </source>
</evidence>
<gene>
    <name evidence="13" type="ORF">CcCBS67573_g05239</name>
</gene>
<dbReference type="Proteomes" id="UP000320333">
    <property type="component" value="Unassembled WGS sequence"/>
</dbReference>
<dbReference type="InterPro" id="IPR040072">
    <property type="entry name" value="Methyltransferase_A"/>
</dbReference>
<keyword evidence="14" id="KW-1185">Reference proteome</keyword>
<dbReference type="InterPro" id="IPR013785">
    <property type="entry name" value="Aldolase_TIM"/>
</dbReference>
<dbReference type="AlphaFoldDB" id="A0A507FCM8"/>
<feature type="domain" description="Radical SAM core" evidence="12">
    <location>
        <begin position="245"/>
        <end position="501"/>
    </location>
</feature>
<dbReference type="GO" id="GO:0030488">
    <property type="term" value="P:tRNA methylation"/>
    <property type="evidence" value="ECO:0007669"/>
    <property type="project" value="TreeGrafter"/>
</dbReference>
<keyword evidence="7" id="KW-0949">S-adenosyl-L-methionine</keyword>
<dbReference type="SFLD" id="SFLDS00029">
    <property type="entry name" value="Radical_SAM"/>
    <property type="match status" value="1"/>
</dbReference>
<keyword evidence="9" id="KW-0408">Iron</keyword>
<dbReference type="GO" id="GO:0051539">
    <property type="term" value="F:4 iron, 4 sulfur cluster binding"/>
    <property type="evidence" value="ECO:0007669"/>
    <property type="project" value="UniProtKB-KW"/>
</dbReference>
<evidence type="ECO:0000259" key="12">
    <source>
        <dbReference type="PROSITE" id="PS51918"/>
    </source>
</evidence>
<dbReference type="SFLD" id="SFLDF00275">
    <property type="entry name" value="adenosine_C2_methyltransferase"/>
    <property type="match status" value="1"/>
</dbReference>
<proteinExistence type="predicted"/>
<dbReference type="PANTHER" id="PTHR30544:SF5">
    <property type="entry name" value="RADICAL SAM CORE DOMAIN-CONTAINING PROTEIN"/>
    <property type="match status" value="1"/>
</dbReference>
<evidence type="ECO:0000256" key="1">
    <source>
        <dbReference type="ARBA" id="ARBA00001966"/>
    </source>
</evidence>
<sequence>MLTSRLTTHACRNVRLASTSADKKTTAKPPKRKLPPVPPKEWKNFDRVSSHIKKKMEASGIPVSTKERPFKRKDVVAKPHAPVLRTVVAEKTSTAVPSELGPDIAKAPAVTAQPKVPASTSAEGKRILLALPAESLKGLMPTDSLLSKQSFRVNQLHDAIYKNGITSFEEITTLSKSDRALLSQQFEIGRPESISETHSSDGTRKCLLGFAQSVSSSSTGKLAAAAKVECVYIPDTPDAGGDGEDHGKATLCVSSQVGCSLACTFCHTGTQKLLRNLEPWEMVAQVMHGMNIAGDFHSTIASRTLTNIVLMGQGEPLHNFKNLSPFIQTLTTSLNFHPSKITLSTSGIAPLIPRVATDLGGISLAISLHATNDTLRSRIMPINKQYPLHVLMQSIREYIHLHAQNTALGKRHKRVTFEYVMLKGVNDSIAEAEALVTLVRNGLKIGDAKELRSLVHVNLIPFHKWEGSEYECSDGRAIEAFRKRVIEGGVNCHLRESRGLDVLGACGQLRSMDMFKSKRMVAQ</sequence>
<dbReference type="SFLD" id="SFLDG01062">
    <property type="entry name" value="methyltransferase_(Class_A)"/>
    <property type="match status" value="1"/>
</dbReference>